<protein>
    <submittedName>
        <fullName evidence="1">NADPH:quinone oxidoreductase</fullName>
    </submittedName>
</protein>
<accession>A0A192A1P7</accession>
<dbReference type="STRING" id="190721.ACS15_3908"/>
<dbReference type="Pfam" id="PF08240">
    <property type="entry name" value="ADH_N"/>
    <property type="match status" value="1"/>
</dbReference>
<dbReference type="PANTHER" id="PTHR45033">
    <property type="match status" value="1"/>
</dbReference>
<dbReference type="Gene3D" id="3.40.50.720">
    <property type="entry name" value="NAD(P)-binding Rossmann-like Domain"/>
    <property type="match status" value="1"/>
</dbReference>
<dbReference type="SMART" id="SM00829">
    <property type="entry name" value="PKS_ER"/>
    <property type="match status" value="1"/>
</dbReference>
<gene>
    <name evidence="1" type="ORF">A9Y76_18480</name>
</gene>
<dbReference type="GeneID" id="61528017"/>
<dbReference type="Gene3D" id="3.90.180.10">
    <property type="entry name" value="Medium-chain alcohol dehydrogenases, catalytic domain"/>
    <property type="match status" value="1"/>
</dbReference>
<proteinExistence type="predicted"/>
<dbReference type="AlphaFoldDB" id="A0A192A1P7"/>
<keyword evidence="2" id="KW-1185">Reference proteome</keyword>
<reference evidence="2" key="1">
    <citation type="submission" date="2016-06" db="EMBL/GenBank/DDBJ databases">
        <authorList>
            <person name="Xu Y."/>
            <person name="Nagy A."/>
            <person name="Yan X."/>
            <person name="Kim S.W."/>
            <person name="Haley B."/>
            <person name="Liu N.T."/>
            <person name="Nou X."/>
        </authorList>
    </citation>
    <scope>NUCLEOTIDE SEQUENCE [LARGE SCALE GENOMIC DNA]</scope>
    <source>
        <strain evidence="2">ATCC 49129</strain>
    </source>
</reference>
<dbReference type="InterPro" id="IPR013149">
    <property type="entry name" value="ADH-like_C"/>
</dbReference>
<dbReference type="InterPro" id="IPR020843">
    <property type="entry name" value="ER"/>
</dbReference>
<dbReference type="SUPFAM" id="SSF51735">
    <property type="entry name" value="NAD(P)-binding Rossmann-fold domains"/>
    <property type="match status" value="1"/>
</dbReference>
<sequence>MKAWQVRPGHGIAGLQQIDTDAREPGPTEVLVSMRAASLNYRDWMAARGDYPGIDGTPRIALSDGAGEVVAVGAHVTRFKPGDRVINTYFPNWIDGEIALWKIAESPGATFDGVLAEQFVADESTLTAIPAHLSFEEAATISCAGITAWNALFANTVVKPGATALLLGTGGVSIWALQLAKAAGLRTIITSSSDEKLARARQLGADATINYRAVPEWQHEVLRLTGGAGADVVVEVGGYDTMARSIAATRLGGVVSITGLLSGFAGVDFGLRSLFDVAKHLHGVIVGSRSVLDEVVRLVDVQQICPVVDRVFGFDEVPAAYDYLQSGRHFGKVVVQVGG</sequence>
<dbReference type="GO" id="GO:0016491">
    <property type="term" value="F:oxidoreductase activity"/>
    <property type="evidence" value="ECO:0007669"/>
    <property type="project" value="InterPro"/>
</dbReference>
<dbReference type="CDD" id="cd08276">
    <property type="entry name" value="MDR7"/>
    <property type="match status" value="1"/>
</dbReference>
<dbReference type="Pfam" id="PF00107">
    <property type="entry name" value="ADH_zinc_N"/>
    <property type="match status" value="1"/>
</dbReference>
<dbReference type="Proteomes" id="UP000078572">
    <property type="component" value="Chromosome 1"/>
</dbReference>
<name>A0A192A1P7_9RALS</name>
<dbReference type="InterPro" id="IPR011032">
    <property type="entry name" value="GroES-like_sf"/>
</dbReference>
<dbReference type="EMBL" id="CP016022">
    <property type="protein sequence ID" value="ANJ74314.1"/>
    <property type="molecule type" value="Genomic_DNA"/>
</dbReference>
<organism evidence="1 2">
    <name type="scientific">Ralstonia insidiosa</name>
    <dbReference type="NCBI Taxonomy" id="190721"/>
    <lineage>
        <taxon>Bacteria</taxon>
        <taxon>Pseudomonadati</taxon>
        <taxon>Pseudomonadota</taxon>
        <taxon>Betaproteobacteria</taxon>
        <taxon>Burkholderiales</taxon>
        <taxon>Burkholderiaceae</taxon>
        <taxon>Ralstonia</taxon>
    </lineage>
</organism>
<dbReference type="InterPro" id="IPR052711">
    <property type="entry name" value="Zinc_ADH-like"/>
</dbReference>
<dbReference type="RefSeq" id="WP_064806079.1">
    <property type="nucleotide sequence ID" value="NZ_CP016022.1"/>
</dbReference>
<evidence type="ECO:0000313" key="1">
    <source>
        <dbReference type="EMBL" id="ANJ74314.1"/>
    </source>
</evidence>
<dbReference type="InterPro" id="IPR036291">
    <property type="entry name" value="NAD(P)-bd_dom_sf"/>
</dbReference>
<dbReference type="InterPro" id="IPR013154">
    <property type="entry name" value="ADH-like_N"/>
</dbReference>
<dbReference type="PANTHER" id="PTHR45033:SF2">
    <property type="entry name" value="ZINC-TYPE ALCOHOL DEHYDROGENASE-LIKE PROTEIN C1773.06C"/>
    <property type="match status" value="1"/>
</dbReference>
<dbReference type="SUPFAM" id="SSF50129">
    <property type="entry name" value="GroES-like"/>
    <property type="match status" value="1"/>
</dbReference>
<evidence type="ECO:0000313" key="2">
    <source>
        <dbReference type="Proteomes" id="UP000078572"/>
    </source>
</evidence>
<dbReference type="OrthoDB" id="9787435at2"/>